<protein>
    <recommendedName>
        <fullName evidence="3">HMA domain-containing protein</fullName>
    </recommendedName>
</protein>
<evidence type="ECO:0008006" key="3">
    <source>
        <dbReference type="Google" id="ProtNLM"/>
    </source>
</evidence>
<reference evidence="1 2" key="1">
    <citation type="submission" date="2017-10" db="EMBL/GenBank/DDBJ databases">
        <title>Paenichitinophaga pekingensis gen. nov., sp. nov., isolated from activated sludge.</title>
        <authorList>
            <person name="Jin D."/>
            <person name="Kong X."/>
            <person name="Deng Y."/>
            <person name="Bai Z."/>
        </authorList>
    </citation>
    <scope>NUCLEOTIDE SEQUENCE [LARGE SCALE GENOMIC DNA]</scope>
    <source>
        <strain evidence="1 2">13</strain>
    </source>
</reference>
<name>A0A291QTR7_9BACT</name>
<organism evidence="1 2">
    <name type="scientific">Chitinophaga caeni</name>
    <dbReference type="NCBI Taxonomy" id="2029983"/>
    <lineage>
        <taxon>Bacteria</taxon>
        <taxon>Pseudomonadati</taxon>
        <taxon>Bacteroidota</taxon>
        <taxon>Chitinophagia</taxon>
        <taxon>Chitinophagales</taxon>
        <taxon>Chitinophagaceae</taxon>
        <taxon>Chitinophaga</taxon>
    </lineage>
</organism>
<gene>
    <name evidence="1" type="ORF">COR50_09160</name>
</gene>
<dbReference type="RefSeq" id="WP_098193709.1">
    <property type="nucleotide sequence ID" value="NZ_CP023777.1"/>
</dbReference>
<dbReference type="AlphaFoldDB" id="A0A291QTR7"/>
<dbReference type="OrthoDB" id="1036397at2"/>
<keyword evidence="2" id="KW-1185">Reference proteome</keyword>
<proteinExistence type="predicted"/>
<dbReference type="EMBL" id="CP023777">
    <property type="protein sequence ID" value="ATL47327.1"/>
    <property type="molecule type" value="Genomic_DNA"/>
</dbReference>
<evidence type="ECO:0000313" key="2">
    <source>
        <dbReference type="Proteomes" id="UP000220133"/>
    </source>
</evidence>
<evidence type="ECO:0000313" key="1">
    <source>
        <dbReference type="EMBL" id="ATL47327.1"/>
    </source>
</evidence>
<sequence>MIGIFKTNIATPEAKSTVLDAIQNSFEITACNVDIEDCDRVLRIVDLKVPESTVIHFVRDIGYDCDVLE</sequence>
<dbReference type="KEGG" id="cbae:COR50_09160"/>
<accession>A0A291QTR7</accession>
<dbReference type="Proteomes" id="UP000220133">
    <property type="component" value="Chromosome"/>
</dbReference>